<accession>A0ABW7QDX5</accession>
<dbReference type="PANTHER" id="PTHR13696">
    <property type="entry name" value="P-LOOP CONTAINING NUCLEOSIDE TRIPHOSPHATE HYDROLASE"/>
    <property type="match status" value="1"/>
</dbReference>
<organism evidence="2 3">
    <name type="scientific">Microbacterium alkaliflavum</name>
    <dbReference type="NCBI Taxonomy" id="3248839"/>
    <lineage>
        <taxon>Bacteria</taxon>
        <taxon>Bacillati</taxon>
        <taxon>Actinomycetota</taxon>
        <taxon>Actinomycetes</taxon>
        <taxon>Micrococcales</taxon>
        <taxon>Microbacteriaceae</taxon>
        <taxon>Microbacterium</taxon>
    </lineage>
</organism>
<evidence type="ECO:0000313" key="2">
    <source>
        <dbReference type="EMBL" id="MFH8253039.1"/>
    </source>
</evidence>
<sequence length="332" mass="34918">MAATEPTIDRDSFGRVIAVESLKGGVGKTTITANIGGYLALSGARVLLVDLDPQGNLEDDLGYADDERNDQGESLAKALMFGGEVAAITNVRENLDVWTGGSALHSVTAVLSSKMGSDAKNAKLALAKILAPVVDNYDFIFLDCPPGDGVLQLAALAAARWVLVPTRTGAKDIKGVAKVAERIDQVLDVNGAIDLLGVVLFAVGTASERKDGTVVMKNAERDARADLDAMFGVGEEGGIGREIVFNQAIRHSEAVASQSGRAGLLVHELDERAKQEAKAGIAWWKIRSGELKNKQLTSATAGSVADDLQTIAQEINDRLLEAENEVLEGASA</sequence>
<dbReference type="EMBL" id="JBIQWL010000015">
    <property type="protein sequence ID" value="MFH8253039.1"/>
    <property type="molecule type" value="Genomic_DNA"/>
</dbReference>
<proteinExistence type="predicted"/>
<gene>
    <name evidence="2" type="ORF">ACH3VR_21915</name>
</gene>
<dbReference type="CDD" id="cd02042">
    <property type="entry name" value="ParAB_family"/>
    <property type="match status" value="1"/>
</dbReference>
<evidence type="ECO:0000313" key="3">
    <source>
        <dbReference type="Proteomes" id="UP001610861"/>
    </source>
</evidence>
<dbReference type="InterPro" id="IPR025669">
    <property type="entry name" value="AAA_dom"/>
</dbReference>
<name>A0ABW7QDX5_9MICO</name>
<feature type="domain" description="AAA" evidence="1">
    <location>
        <begin position="15"/>
        <end position="188"/>
    </location>
</feature>
<protein>
    <submittedName>
        <fullName evidence="2">ParA family protein</fullName>
    </submittedName>
</protein>
<dbReference type="InterPro" id="IPR050678">
    <property type="entry name" value="DNA_Partitioning_ATPase"/>
</dbReference>
<dbReference type="PANTHER" id="PTHR13696:SF99">
    <property type="entry name" value="COBYRINIC ACID AC-DIAMIDE SYNTHASE"/>
    <property type="match status" value="1"/>
</dbReference>
<dbReference type="Gene3D" id="3.40.50.300">
    <property type="entry name" value="P-loop containing nucleotide triphosphate hydrolases"/>
    <property type="match status" value="1"/>
</dbReference>
<keyword evidence="3" id="KW-1185">Reference proteome</keyword>
<comment type="caution">
    <text evidence="2">The sequence shown here is derived from an EMBL/GenBank/DDBJ whole genome shotgun (WGS) entry which is preliminary data.</text>
</comment>
<dbReference type="SUPFAM" id="SSF52540">
    <property type="entry name" value="P-loop containing nucleoside triphosphate hydrolases"/>
    <property type="match status" value="1"/>
</dbReference>
<evidence type="ECO:0000259" key="1">
    <source>
        <dbReference type="Pfam" id="PF13614"/>
    </source>
</evidence>
<dbReference type="Proteomes" id="UP001610861">
    <property type="component" value="Unassembled WGS sequence"/>
</dbReference>
<dbReference type="Pfam" id="PF13614">
    <property type="entry name" value="AAA_31"/>
    <property type="match status" value="1"/>
</dbReference>
<reference evidence="2 3" key="1">
    <citation type="submission" date="2024-09" db="EMBL/GenBank/DDBJ databases">
        <authorList>
            <person name="Pan X."/>
        </authorList>
    </citation>
    <scope>NUCLEOTIDE SEQUENCE [LARGE SCALE GENOMIC DNA]</scope>
    <source>
        <strain evidence="2 3">B2969</strain>
    </source>
</reference>
<dbReference type="InterPro" id="IPR027417">
    <property type="entry name" value="P-loop_NTPase"/>
</dbReference>
<dbReference type="RefSeq" id="WP_397558467.1">
    <property type="nucleotide sequence ID" value="NZ_JBIQWL010000015.1"/>
</dbReference>